<dbReference type="GO" id="GO:0005524">
    <property type="term" value="F:ATP binding"/>
    <property type="evidence" value="ECO:0007669"/>
    <property type="project" value="UniProtKB-KW"/>
</dbReference>
<proteinExistence type="inferred from homology"/>
<feature type="domain" description="Clp1 P-loop" evidence="10">
    <location>
        <begin position="253"/>
        <end position="451"/>
    </location>
</feature>
<dbReference type="EMBL" id="CANTFM010000116">
    <property type="protein sequence ID" value="CAI5712035.1"/>
    <property type="molecule type" value="Genomic_DNA"/>
</dbReference>
<dbReference type="InterPro" id="IPR045116">
    <property type="entry name" value="Clp1/Grc3"/>
</dbReference>
<evidence type="ECO:0000313" key="13">
    <source>
        <dbReference type="Proteomes" id="UP001162029"/>
    </source>
</evidence>
<comment type="subcellular location">
    <subcellularLocation>
        <location evidence="1">Nucleus</location>
        <location evidence="1">Nucleolus</location>
    </subcellularLocation>
</comment>
<dbReference type="Pfam" id="PF25467">
    <property type="entry name" value="NOL9_C"/>
    <property type="match status" value="1"/>
</dbReference>
<keyword evidence="3" id="KW-0698">rRNA processing</keyword>
<evidence type="ECO:0000256" key="3">
    <source>
        <dbReference type="ARBA" id="ARBA00022552"/>
    </source>
</evidence>
<evidence type="ECO:0000256" key="7">
    <source>
        <dbReference type="ARBA" id="ARBA00022840"/>
    </source>
</evidence>
<reference evidence="12" key="1">
    <citation type="submission" date="2022-12" db="EMBL/GenBank/DDBJ databases">
        <authorList>
            <person name="Webb A."/>
        </authorList>
    </citation>
    <scope>NUCLEOTIDE SEQUENCE</scope>
    <source>
        <strain evidence="12">Pd1</strain>
    </source>
</reference>
<name>A0AAV0T2T7_9STRA</name>
<comment type="caution">
    <text evidence="12">The sequence shown here is derived from an EMBL/GenBank/DDBJ whole genome shotgun (WGS) entry which is preliminary data.</text>
</comment>
<dbReference type="InterPro" id="IPR027417">
    <property type="entry name" value="P-loop_NTPase"/>
</dbReference>
<evidence type="ECO:0000256" key="4">
    <source>
        <dbReference type="ARBA" id="ARBA00022679"/>
    </source>
</evidence>
<gene>
    <name evidence="12" type="ORF">PDE001_LOCUS721</name>
</gene>
<comment type="similarity">
    <text evidence="2">Belongs to the Clp1 family. NOL9/GRC3 subfamily.</text>
</comment>
<evidence type="ECO:0000256" key="2">
    <source>
        <dbReference type="ARBA" id="ARBA00011003"/>
    </source>
</evidence>
<feature type="compositionally biased region" description="Basic residues" evidence="9">
    <location>
        <begin position="630"/>
        <end position="639"/>
    </location>
</feature>
<organism evidence="12 13">
    <name type="scientific">Peronospora destructor</name>
    <dbReference type="NCBI Taxonomy" id="86335"/>
    <lineage>
        <taxon>Eukaryota</taxon>
        <taxon>Sar</taxon>
        <taxon>Stramenopiles</taxon>
        <taxon>Oomycota</taxon>
        <taxon>Peronosporomycetes</taxon>
        <taxon>Peronosporales</taxon>
        <taxon>Peronosporaceae</taxon>
        <taxon>Peronospora</taxon>
    </lineage>
</organism>
<feature type="region of interest" description="Disordered" evidence="9">
    <location>
        <begin position="620"/>
        <end position="639"/>
    </location>
</feature>
<keyword evidence="8" id="KW-0539">Nucleus</keyword>
<dbReference type="GO" id="GO:0051731">
    <property type="term" value="F:polynucleotide 5'-hydroxyl-kinase activity"/>
    <property type="evidence" value="ECO:0007669"/>
    <property type="project" value="InterPro"/>
</dbReference>
<dbReference type="Proteomes" id="UP001162029">
    <property type="component" value="Unassembled WGS sequence"/>
</dbReference>
<dbReference type="PANTHER" id="PTHR12755">
    <property type="entry name" value="CLEAVAGE/POLYADENYLATION FACTOR IA SUBUNIT CLP1P"/>
    <property type="match status" value="1"/>
</dbReference>
<evidence type="ECO:0000256" key="5">
    <source>
        <dbReference type="ARBA" id="ARBA00022741"/>
    </source>
</evidence>
<evidence type="ECO:0000259" key="11">
    <source>
        <dbReference type="Pfam" id="PF25467"/>
    </source>
</evidence>
<keyword evidence="5" id="KW-0547">Nucleotide-binding</keyword>
<feature type="compositionally biased region" description="Polar residues" evidence="9">
    <location>
        <begin position="620"/>
        <end position="629"/>
    </location>
</feature>
<protein>
    <submittedName>
        <fullName evidence="12">Uncharacterized protein</fullName>
    </submittedName>
</protein>
<dbReference type="InterPro" id="IPR032319">
    <property type="entry name" value="CLP1_P"/>
</dbReference>
<keyword evidence="4" id="KW-0808">Transferase</keyword>
<keyword evidence="7" id="KW-0067">ATP-binding</keyword>
<dbReference type="InterPro" id="IPR057570">
    <property type="entry name" value="NOL9_C"/>
</dbReference>
<dbReference type="GO" id="GO:0005730">
    <property type="term" value="C:nucleolus"/>
    <property type="evidence" value="ECO:0007669"/>
    <property type="project" value="UniProtKB-SubCell"/>
</dbReference>
<evidence type="ECO:0000256" key="9">
    <source>
        <dbReference type="SAM" id="MobiDB-lite"/>
    </source>
</evidence>
<feature type="domain" description="NOL9 C-terminal" evidence="11">
    <location>
        <begin position="486"/>
        <end position="593"/>
    </location>
</feature>
<evidence type="ECO:0000256" key="8">
    <source>
        <dbReference type="ARBA" id="ARBA00023242"/>
    </source>
</evidence>
<keyword evidence="13" id="KW-1185">Reference proteome</keyword>
<evidence type="ECO:0000313" key="12">
    <source>
        <dbReference type="EMBL" id="CAI5712035.1"/>
    </source>
</evidence>
<dbReference type="Pfam" id="PF16575">
    <property type="entry name" value="CLP1_P"/>
    <property type="match status" value="1"/>
</dbReference>
<evidence type="ECO:0000256" key="1">
    <source>
        <dbReference type="ARBA" id="ARBA00004604"/>
    </source>
</evidence>
<keyword evidence="6" id="KW-0418">Kinase</keyword>
<dbReference type="GO" id="GO:0000448">
    <property type="term" value="P:cleavage in ITS2 between 5.8S rRNA and LSU-rRNA of tricistronic rRNA transcript (SSU-rRNA, 5.8S rRNA, LSU-rRNA)"/>
    <property type="evidence" value="ECO:0007669"/>
    <property type="project" value="TreeGrafter"/>
</dbReference>
<dbReference type="Gene3D" id="3.40.50.300">
    <property type="entry name" value="P-loop containing nucleotide triphosphate hydrolases"/>
    <property type="match status" value="1"/>
</dbReference>
<evidence type="ECO:0000256" key="6">
    <source>
        <dbReference type="ARBA" id="ARBA00022777"/>
    </source>
</evidence>
<dbReference type="AlphaFoldDB" id="A0AAV0T2T7"/>
<evidence type="ECO:0000259" key="10">
    <source>
        <dbReference type="Pfam" id="PF16575"/>
    </source>
</evidence>
<dbReference type="SUPFAM" id="SSF52540">
    <property type="entry name" value="P-loop containing nucleoside triphosphate hydrolases"/>
    <property type="match status" value="2"/>
</dbReference>
<accession>A0AAV0T2T7</accession>
<dbReference type="PANTHER" id="PTHR12755:SF3">
    <property type="entry name" value="POLYNUCLEOTIDE 5'-HYDROXYL-KINASE NOL9"/>
    <property type="match status" value="1"/>
</dbReference>
<sequence>MAHYDPAAGASGSSPLYRALCVRSGNVVILGMQKNASVNCAGMVLFRIFQGNVQVLGFRPPRGVYFSLHSPKWNNLLVIEGRPGNEETQAPFGPSNARLLQVMEPSLPSEALIEDEEIAADRLAMQLIDDYPVVLVLRAIPVTCGNVMSFYENTRPEKLSTILPGFKMIISQYNQHLLSDITAEFDITSAAPPTTDPMHHDWKSSKRILAELVVIDSFKTLHFTEPWQATVDSLQASLLAEENSMSQKIVVCGGKGVGKSTFCRYLVNRLLSEFKTVAFLDTDLGQSELTPSGLVALHALTTPLLGPGFSHMRNPVRSFFCGNTNPGNNPLYYMKAVKSLLRLYDTKWGMQTSANSDNAISRSRQYACVPLVINTDGWIKSMGHDLLCNIIEETNPDHVVQLVAATKNKQFNVPTGGSWHIYAVPPWDPIGVTQPPRSSKELQVYRFHSYFLARSRCDLSRSLLQNLQVLSEKNRVDSDIYRAYAQLTPFAVSFDQVDISFAGSSVPPSQLLFSLNACVVGLCVNSKHKPFEQDELGPREGPPRIVLQPVHAPCVGVGIIRALDAKKRQLFILSPLPLSILKRVNLLVRSSISLDSIMLSAHEPVQAPYVVTDIVPSEGTGSNVMQSRNNLKRKRDGKS</sequence>